<dbReference type="STRING" id="1081105.A0A167HFC8"/>
<feature type="compositionally biased region" description="Polar residues" evidence="6">
    <location>
        <begin position="434"/>
        <end position="445"/>
    </location>
</feature>
<gene>
    <name evidence="8" type="ORF">NOR_02341</name>
</gene>
<feature type="region of interest" description="Disordered" evidence="6">
    <location>
        <begin position="422"/>
        <end position="448"/>
    </location>
</feature>
<dbReference type="GO" id="GO:0005634">
    <property type="term" value="C:nucleus"/>
    <property type="evidence" value="ECO:0007669"/>
    <property type="project" value="UniProtKB-SubCell"/>
</dbReference>
<proteinExistence type="predicted"/>
<dbReference type="Gene3D" id="3.40.250.10">
    <property type="entry name" value="Rhodanese-like domain"/>
    <property type="match status" value="1"/>
</dbReference>
<protein>
    <submittedName>
        <fullName evidence="8">Rhodanese-like protein</fullName>
    </submittedName>
</protein>
<dbReference type="PANTHER" id="PTHR31845">
    <property type="entry name" value="FINGER DOMAIN PROTEIN, PUTATIVE-RELATED"/>
    <property type="match status" value="1"/>
</dbReference>
<dbReference type="InterPro" id="IPR001763">
    <property type="entry name" value="Rhodanese-like_dom"/>
</dbReference>
<organism evidence="8 9">
    <name type="scientific">Metarhizium rileyi (strain RCEF 4871)</name>
    <name type="common">Nomuraea rileyi</name>
    <dbReference type="NCBI Taxonomy" id="1649241"/>
    <lineage>
        <taxon>Eukaryota</taxon>
        <taxon>Fungi</taxon>
        <taxon>Dikarya</taxon>
        <taxon>Ascomycota</taxon>
        <taxon>Pezizomycotina</taxon>
        <taxon>Sordariomycetes</taxon>
        <taxon>Hypocreomycetidae</taxon>
        <taxon>Hypocreales</taxon>
        <taxon>Clavicipitaceae</taxon>
        <taxon>Metarhizium</taxon>
    </lineage>
</organism>
<keyword evidence="3" id="KW-0238">DNA-binding</keyword>
<evidence type="ECO:0000259" key="7">
    <source>
        <dbReference type="PROSITE" id="PS50206"/>
    </source>
</evidence>
<comment type="subcellular location">
    <subcellularLocation>
        <location evidence="1">Nucleus</location>
    </subcellularLocation>
</comment>
<dbReference type="InterPro" id="IPR051089">
    <property type="entry name" value="prtT"/>
</dbReference>
<comment type="caution">
    <text evidence="8">The sequence shown here is derived from an EMBL/GenBank/DDBJ whole genome shotgun (WGS) entry which is preliminary data.</text>
</comment>
<dbReference type="PANTHER" id="PTHR31845:SF10">
    <property type="entry name" value="ZN(II)2CYS6 TRANSCRIPTION FACTOR (EUROFUNG)"/>
    <property type="match status" value="1"/>
</dbReference>
<feature type="region of interest" description="Disordered" evidence="6">
    <location>
        <begin position="975"/>
        <end position="994"/>
    </location>
</feature>
<dbReference type="CDD" id="cd12148">
    <property type="entry name" value="fungal_TF_MHR"/>
    <property type="match status" value="1"/>
</dbReference>
<dbReference type="InterPro" id="IPR036873">
    <property type="entry name" value="Rhodanese-like_dom_sf"/>
</dbReference>
<evidence type="ECO:0000256" key="1">
    <source>
        <dbReference type="ARBA" id="ARBA00004123"/>
    </source>
</evidence>
<evidence type="ECO:0000256" key="6">
    <source>
        <dbReference type="SAM" id="MobiDB-lite"/>
    </source>
</evidence>
<keyword evidence="9" id="KW-1185">Reference proteome</keyword>
<evidence type="ECO:0000256" key="3">
    <source>
        <dbReference type="ARBA" id="ARBA00023125"/>
    </source>
</evidence>
<dbReference type="GO" id="GO:0000976">
    <property type="term" value="F:transcription cis-regulatory region binding"/>
    <property type="evidence" value="ECO:0007669"/>
    <property type="project" value="TreeGrafter"/>
</dbReference>
<dbReference type="OMA" id="TPETTEW"/>
<dbReference type="PROSITE" id="PS50206">
    <property type="entry name" value="RHODANESE_3"/>
    <property type="match status" value="1"/>
</dbReference>
<dbReference type="OrthoDB" id="5226580at2759"/>
<feature type="region of interest" description="Disordered" evidence="6">
    <location>
        <begin position="55"/>
        <end position="82"/>
    </location>
</feature>
<dbReference type="Pfam" id="PF00581">
    <property type="entry name" value="Rhodanese"/>
    <property type="match status" value="1"/>
</dbReference>
<dbReference type="SMART" id="SM00450">
    <property type="entry name" value="RHOD"/>
    <property type="match status" value="1"/>
</dbReference>
<accession>A0A167HFC8</accession>
<keyword evidence="5" id="KW-0539">Nucleus</keyword>
<name>A0A167HFC8_METRR</name>
<sequence>MKLEVVEARAKAAAARGSMPLIETGESERTVAEGVENVTCMSHMESPEYLAPCFRPARRAPPSSSVRGTHPRKAGDVSSSPACQLPAASRINKQTIMKLTTGLLTALTGSVAGVAAAQQSAEVFIVPTADVSSPPAITPSVARLLLLQRLAPDGRGLSLQDIPNGVDPEQAVSLINRFGKEIPPLFSDGQAGSPSQLVLMLENMDVKQIKGLRKALGISPSFTVADPPSDKAHRDLTELDFYRAGVANGSNCSIQQVVNPLESCWAGRRSAAATFSVKENPQLLDEVPKQMEQLVRLAKSGELETIIVALPSSKSSSQWLDEQQQELRRRQAEQVISSLDRPVVSAVPTSSPIPDPIFDPSERIKACYETKEACMAKTHDCSSHGECQDNRTAQIEERLNGLVNLLQASGELNNSHSSLSALSDAAAREHSAMTHDTPSTHSTISHPPYSSPWRIPETYNCFAIPACICRPEPGAAPRDAPPPPDSDDVLLGLYQTQMQPVFPFVVIPPSVSASELHSSRPFLMSAIRMVTSFRSLRSMRAQMYRLMSHIADHVLIRSARSLELLQGVIIMISWHQYHCLMHGQLNNLIALAMSLVADLGLNSAPGLREQARLMMAKPDEPPGRTNEERRALLGVWFLTCNISVSFNRVDSLRYTAYIQNCMKVLEDAREYESDSTLLYLVRVQRLTERIFELNSKEKAVEEFPGLPSAPISAYIAAFQNEINAMRNSLPPSLQNDVVFLSYLNTAMLRLYEPPAVDLTYVNSLTQSLTTGPLSQGTPLDRLYQSSAALRNWFENWLSVPASSYFKQPTTIMAQLVYAITMLGRWAQLATPRTVYVGGTPMPLGEGSATYDADSQMTANELSGAKPSQGLNHGDLKQRCTESLDPDLITALAGLQVQLQSQPGLTINIPEILSTMCSRCEQVNNTFQQTAPNEEKLDNNVWSFSALKVRITRVKLEYWAELVAAAAERNERLPKTGHLQQWRGSYPQTSSADMGPPPNGIVSNGFAQDQTRIQNFLDSTPWTSDLLDGIDPTVWFDGYLDWGTLVTNSMGQATQAQDPPTWWSLFPEPKAPVHALEQEDVAQLLESHSTAAPNGTKSFLLVDVRRTDWEGGTVATSINLPAHTLYQTRPVIYQLCKQANVKTIIFYCGSSAGRGPRCAGWMQDYLNEVGEASMSAAILKGGIKGWQKKYNGKLMDWYDEKFWVRQDA</sequence>
<dbReference type="Proteomes" id="UP000243498">
    <property type="component" value="Unassembled WGS sequence"/>
</dbReference>
<feature type="compositionally biased region" description="Polar residues" evidence="6">
    <location>
        <begin position="977"/>
        <end position="991"/>
    </location>
</feature>
<feature type="domain" description="Rhodanese" evidence="7">
    <location>
        <begin position="1094"/>
        <end position="1194"/>
    </location>
</feature>
<evidence type="ECO:0000313" key="9">
    <source>
        <dbReference type="Proteomes" id="UP000243498"/>
    </source>
</evidence>
<keyword evidence="4" id="KW-0804">Transcription</keyword>
<evidence type="ECO:0000256" key="5">
    <source>
        <dbReference type="ARBA" id="ARBA00023242"/>
    </source>
</evidence>
<dbReference type="EMBL" id="AZHC01000005">
    <property type="protein sequence ID" value="OAA47851.1"/>
    <property type="molecule type" value="Genomic_DNA"/>
</dbReference>
<keyword evidence="2" id="KW-0805">Transcription regulation</keyword>
<reference evidence="8 9" key="1">
    <citation type="journal article" date="2016" name="Genome Biol. Evol.">
        <title>Divergent and convergent evolution of fungal pathogenicity.</title>
        <authorList>
            <person name="Shang Y."/>
            <person name="Xiao G."/>
            <person name="Zheng P."/>
            <person name="Cen K."/>
            <person name="Zhan S."/>
            <person name="Wang C."/>
        </authorList>
    </citation>
    <scope>NUCLEOTIDE SEQUENCE [LARGE SCALE GENOMIC DNA]</scope>
    <source>
        <strain evidence="8 9">RCEF 4871</strain>
    </source>
</reference>
<dbReference type="CDD" id="cd01443">
    <property type="entry name" value="Cdc25_Acr2p"/>
    <property type="match status" value="1"/>
</dbReference>
<evidence type="ECO:0000313" key="8">
    <source>
        <dbReference type="EMBL" id="OAA47851.1"/>
    </source>
</evidence>
<evidence type="ECO:0000256" key="4">
    <source>
        <dbReference type="ARBA" id="ARBA00023163"/>
    </source>
</evidence>
<evidence type="ECO:0000256" key="2">
    <source>
        <dbReference type="ARBA" id="ARBA00023015"/>
    </source>
</evidence>
<dbReference type="SUPFAM" id="SSF52821">
    <property type="entry name" value="Rhodanese/Cell cycle control phosphatase"/>
    <property type="match status" value="1"/>
</dbReference>
<dbReference type="AlphaFoldDB" id="A0A167HFC8"/>
<dbReference type="GO" id="GO:0000981">
    <property type="term" value="F:DNA-binding transcription factor activity, RNA polymerase II-specific"/>
    <property type="evidence" value="ECO:0007669"/>
    <property type="project" value="TreeGrafter"/>
</dbReference>